<dbReference type="Gene3D" id="3.40.50.300">
    <property type="entry name" value="P-loop containing nucleotide triphosphate hydrolases"/>
    <property type="match status" value="1"/>
</dbReference>
<evidence type="ECO:0000313" key="4">
    <source>
        <dbReference type="Proteomes" id="UP000076532"/>
    </source>
</evidence>
<feature type="region of interest" description="Disordered" evidence="1">
    <location>
        <begin position="57"/>
        <end position="81"/>
    </location>
</feature>
<dbReference type="SUPFAM" id="SSF52540">
    <property type="entry name" value="P-loop containing nucleoside triphosphate hydrolases"/>
    <property type="match status" value="1"/>
</dbReference>
<name>A0A166P8C1_9AGAM</name>
<dbReference type="InterPro" id="IPR053137">
    <property type="entry name" value="NLR-like"/>
</dbReference>
<feature type="compositionally biased region" description="Polar residues" evidence="1">
    <location>
        <begin position="13"/>
        <end position="23"/>
    </location>
</feature>
<feature type="region of interest" description="Disordered" evidence="1">
    <location>
        <begin position="1"/>
        <end position="23"/>
    </location>
</feature>
<dbReference type="EMBL" id="KV417518">
    <property type="protein sequence ID" value="KZP25827.1"/>
    <property type="molecule type" value="Genomic_DNA"/>
</dbReference>
<dbReference type="InterPro" id="IPR002182">
    <property type="entry name" value="NB-ARC"/>
</dbReference>
<dbReference type="PANTHER" id="PTHR46082:SF6">
    <property type="entry name" value="AAA+ ATPASE DOMAIN-CONTAINING PROTEIN-RELATED"/>
    <property type="match status" value="1"/>
</dbReference>
<gene>
    <name evidence="3" type="ORF">FIBSPDRAFT_820276</name>
</gene>
<dbReference type="PANTHER" id="PTHR46082">
    <property type="entry name" value="ATP/GTP-BINDING PROTEIN-RELATED"/>
    <property type="match status" value="1"/>
</dbReference>
<dbReference type="Proteomes" id="UP000076532">
    <property type="component" value="Unassembled WGS sequence"/>
</dbReference>
<organism evidence="3 4">
    <name type="scientific">Athelia psychrophila</name>
    <dbReference type="NCBI Taxonomy" id="1759441"/>
    <lineage>
        <taxon>Eukaryota</taxon>
        <taxon>Fungi</taxon>
        <taxon>Dikarya</taxon>
        <taxon>Basidiomycota</taxon>
        <taxon>Agaricomycotina</taxon>
        <taxon>Agaricomycetes</taxon>
        <taxon>Agaricomycetidae</taxon>
        <taxon>Atheliales</taxon>
        <taxon>Atheliaceae</taxon>
        <taxon>Athelia</taxon>
    </lineage>
</organism>
<dbReference type="PRINTS" id="PR00381">
    <property type="entry name" value="KINESINLIGHT"/>
</dbReference>
<dbReference type="STRING" id="436010.A0A166P8C1"/>
<dbReference type="InterPro" id="IPR027417">
    <property type="entry name" value="P-loop_NTPase"/>
</dbReference>
<feature type="domain" description="NB-ARC" evidence="2">
    <location>
        <begin position="114"/>
        <end position="275"/>
    </location>
</feature>
<dbReference type="OrthoDB" id="10260758at2759"/>
<dbReference type="Pfam" id="PF00931">
    <property type="entry name" value="NB-ARC"/>
    <property type="match status" value="1"/>
</dbReference>
<evidence type="ECO:0000313" key="3">
    <source>
        <dbReference type="EMBL" id="KZP25827.1"/>
    </source>
</evidence>
<dbReference type="GO" id="GO:0043531">
    <property type="term" value="F:ADP binding"/>
    <property type="evidence" value="ECO:0007669"/>
    <property type="project" value="InterPro"/>
</dbReference>
<proteinExistence type="predicted"/>
<evidence type="ECO:0000259" key="2">
    <source>
        <dbReference type="Pfam" id="PF00931"/>
    </source>
</evidence>
<dbReference type="Pfam" id="PF13374">
    <property type="entry name" value="TPR_10"/>
    <property type="match status" value="1"/>
</dbReference>
<dbReference type="SUPFAM" id="SSF48452">
    <property type="entry name" value="TPR-like"/>
    <property type="match status" value="3"/>
</dbReference>
<dbReference type="Pfam" id="PF13424">
    <property type="entry name" value="TPR_12"/>
    <property type="match status" value="4"/>
</dbReference>
<dbReference type="InterPro" id="IPR011990">
    <property type="entry name" value="TPR-like_helical_dom_sf"/>
</dbReference>
<dbReference type="InterPro" id="IPR019734">
    <property type="entry name" value="TPR_rpt"/>
</dbReference>
<reference evidence="3 4" key="1">
    <citation type="journal article" date="2016" name="Mol. Biol. Evol.">
        <title>Comparative Genomics of Early-Diverging Mushroom-Forming Fungi Provides Insights into the Origins of Lignocellulose Decay Capabilities.</title>
        <authorList>
            <person name="Nagy L.G."/>
            <person name="Riley R."/>
            <person name="Tritt A."/>
            <person name="Adam C."/>
            <person name="Daum C."/>
            <person name="Floudas D."/>
            <person name="Sun H."/>
            <person name="Yadav J.S."/>
            <person name="Pangilinan J."/>
            <person name="Larsson K.H."/>
            <person name="Matsuura K."/>
            <person name="Barry K."/>
            <person name="Labutti K."/>
            <person name="Kuo R."/>
            <person name="Ohm R.A."/>
            <person name="Bhattacharya S.S."/>
            <person name="Shirouzu T."/>
            <person name="Yoshinaga Y."/>
            <person name="Martin F.M."/>
            <person name="Grigoriev I.V."/>
            <person name="Hibbett D.S."/>
        </authorList>
    </citation>
    <scope>NUCLEOTIDE SEQUENCE [LARGE SCALE GENOMIC DNA]</scope>
    <source>
        <strain evidence="3 4">CBS 109695</strain>
    </source>
</reference>
<evidence type="ECO:0000256" key="1">
    <source>
        <dbReference type="SAM" id="MobiDB-lite"/>
    </source>
</evidence>
<sequence>MPHPSIDQPGAVESSSGQPTLSLPSTTYNISNITGGTINNVQGDFNTNIRHQVNHNHHNHHYGISPAALSNPGSESSPSLPPFNDAPIDRISSCFTGREPELEFITTSFDTFQSDKPTRFVIYGMPGLGKSQLALQHANLAFIAGVYSHVCCISASTVEKLSRGLTRILDLFNHPDRNHPDQAVQLASVRLLLEQSNRHGCRRWLLIFDNVTMESAHFLREHLPRQNSSGSILITTRTCNIAESVANVAGQEHLTFELKALSKADSVNLLLRKAGIQTSTLKDLVSAEQLVGRVGCLPLAVEQAGSFMKRSGFKDASQLQRLYDESGLTEVIRWENNLTTYEATSILSTFTVQLQTLGDIDPDAHKLLKTLAFFDPENIPIDILVLGARSIRDGPAKSGGASLEASPAPEREPKERVRTALRHFEDLSIAQPLHDGQPSLHIHDLIQWVLQQSTLVRQEEGYRALAVALLCHAFRTIDHPDEPQSWAECERFVPHFTSLGAQEKTHPTISEEYVVANHWIAEYFAGRGRYGEAEILLTRVLAHRKRLLGSNDIRTFKVMHSLARVDEKLGRYQEAEALFVQLLAANEKHLGVDHPETLTTVNNLAQLYKTQERLNEAESLYGRALAGQEKQLGADHPATLTTVNNVARLYVTQGKFDEAEGLYGRALTGKEKHLGADHPSTLTTVNNFAELYRTQGRLDEAESLYGRALAGRERHLGADHPDTLLSVNNLANLYEAQGRITEAESLYGRALAGAEKQLGADHPDTLAIVNNVARLYVIQGKFDEAEGLYGRALAGREQHFGADHPKTLRTVALTANLRNQQGQYHEAEALYRRALVALEAKLGPDHPDTQRTRERLAWTLEAQGRWEEAHVQRAARAEELEWIVVHDT</sequence>
<keyword evidence="4" id="KW-1185">Reference proteome</keyword>
<protein>
    <submittedName>
        <fullName evidence="3">TPR-like protein</fullName>
    </submittedName>
</protein>
<dbReference type="NCBIfam" id="NF040586">
    <property type="entry name" value="FxSxx_TPR"/>
    <property type="match status" value="1"/>
</dbReference>
<dbReference type="Gene3D" id="1.25.40.10">
    <property type="entry name" value="Tetratricopeptide repeat domain"/>
    <property type="match status" value="2"/>
</dbReference>
<dbReference type="AlphaFoldDB" id="A0A166P8C1"/>
<accession>A0A166P8C1</accession>
<dbReference type="SMART" id="SM00028">
    <property type="entry name" value="TPR"/>
    <property type="match status" value="7"/>
</dbReference>